<sequence length="106" mass="11911">MLKQVAEKVENSRVLGKRKRVRETAISTVSPRHKKLPGVNPAAGSYYMERFHQGDIFRRVESGMEACMMSVYASFSLAWQHVSVAIGREPVQHATNCTAPDKRLPP</sequence>
<dbReference type="AlphaFoldDB" id="A0A9P0HC49"/>
<reference evidence="1" key="1">
    <citation type="submission" date="2022-01" db="EMBL/GenBank/DDBJ databases">
        <authorList>
            <person name="King R."/>
        </authorList>
    </citation>
    <scope>NUCLEOTIDE SEQUENCE</scope>
</reference>
<organism evidence="1 2">
    <name type="scientific">Nezara viridula</name>
    <name type="common">Southern green stink bug</name>
    <name type="synonym">Cimex viridulus</name>
    <dbReference type="NCBI Taxonomy" id="85310"/>
    <lineage>
        <taxon>Eukaryota</taxon>
        <taxon>Metazoa</taxon>
        <taxon>Ecdysozoa</taxon>
        <taxon>Arthropoda</taxon>
        <taxon>Hexapoda</taxon>
        <taxon>Insecta</taxon>
        <taxon>Pterygota</taxon>
        <taxon>Neoptera</taxon>
        <taxon>Paraneoptera</taxon>
        <taxon>Hemiptera</taxon>
        <taxon>Heteroptera</taxon>
        <taxon>Panheteroptera</taxon>
        <taxon>Pentatomomorpha</taxon>
        <taxon>Pentatomoidea</taxon>
        <taxon>Pentatomidae</taxon>
        <taxon>Pentatominae</taxon>
        <taxon>Nezara</taxon>
    </lineage>
</organism>
<keyword evidence="2" id="KW-1185">Reference proteome</keyword>
<evidence type="ECO:0000313" key="2">
    <source>
        <dbReference type="Proteomes" id="UP001152798"/>
    </source>
</evidence>
<dbReference type="Proteomes" id="UP001152798">
    <property type="component" value="Chromosome 4"/>
</dbReference>
<protein>
    <submittedName>
        <fullName evidence="1">Uncharacterized protein</fullName>
    </submittedName>
</protein>
<proteinExistence type="predicted"/>
<dbReference type="EMBL" id="OV725080">
    <property type="protein sequence ID" value="CAH1399107.1"/>
    <property type="molecule type" value="Genomic_DNA"/>
</dbReference>
<name>A0A9P0HC49_NEZVI</name>
<evidence type="ECO:0000313" key="1">
    <source>
        <dbReference type="EMBL" id="CAH1399107.1"/>
    </source>
</evidence>
<gene>
    <name evidence="1" type="ORF">NEZAVI_LOCUS8631</name>
</gene>
<accession>A0A9P0HC49</accession>